<dbReference type="GeneID" id="18909735"/>
<evidence type="ECO:0000256" key="4">
    <source>
        <dbReference type="ARBA" id="ARBA00022729"/>
    </source>
</evidence>
<dbReference type="Gene3D" id="2.60.120.260">
    <property type="entry name" value="Galactose-binding domain-like"/>
    <property type="match status" value="2"/>
</dbReference>
<keyword evidence="4" id="KW-0732">Signal</keyword>
<evidence type="ECO:0000259" key="9">
    <source>
        <dbReference type="SMART" id="SM01029"/>
    </source>
</evidence>
<keyword evidence="5 10" id="KW-0378">Hydrolase</keyword>
<dbReference type="EC" id="3.2.1.23" evidence="3"/>
<name>K5W3E9_PHACS</name>
<reference evidence="10 11" key="1">
    <citation type="journal article" date="2012" name="BMC Genomics">
        <title>Comparative genomics of the white-rot fungi, Phanerochaete carnosa and P. chrysosporium, to elucidate the genetic basis of the distinct wood types they colonize.</title>
        <authorList>
            <person name="Suzuki H."/>
            <person name="MacDonald J."/>
            <person name="Syed K."/>
            <person name="Salamov A."/>
            <person name="Hori C."/>
            <person name="Aerts A."/>
            <person name="Henrissat B."/>
            <person name="Wiebenga A."/>
            <person name="vanKuyk P.A."/>
            <person name="Barry K."/>
            <person name="Lindquist E."/>
            <person name="LaButti K."/>
            <person name="Lapidus A."/>
            <person name="Lucas S."/>
            <person name="Coutinho P."/>
            <person name="Gong Y."/>
            <person name="Samejima M."/>
            <person name="Mahadevan R."/>
            <person name="Abou-Zaid M."/>
            <person name="de Vries R.P."/>
            <person name="Igarashi K."/>
            <person name="Yadav J.S."/>
            <person name="Grigoriev I.V."/>
            <person name="Master E.R."/>
        </authorList>
    </citation>
    <scope>NUCLEOTIDE SEQUENCE [LARGE SCALE GENOMIC DNA]</scope>
    <source>
        <strain evidence="10 11">HHB-10118-sp</strain>
    </source>
</reference>
<evidence type="ECO:0000256" key="5">
    <source>
        <dbReference type="ARBA" id="ARBA00022801"/>
    </source>
</evidence>
<sequence length="1120" mass="122783">MTTLAGPSWPVLQDAWATLQELCAMTYVRDNFLSVILLLRLCRRLSRLCGTCKRQACRLPGIGNGCSPPYRLPTANYASLKAFIELQAITYIYFCDILPIICHITSLFPALCLVCEPLGRLAAYALSAQVAISAVPSYEVPPGSPGYYHGNSSAAVTFDAHSLFLDDKRLYVFSGEVHTWRMPSGPAIWRDVFQKMRAAGFNAISVYHHWGLSEGKQGSLDFNYYRSHTDLYEVAKEVGLLVIARPGPYINAETTGGGFPGWLTNNPAKARTNETGFSEAWTSYMDAASEFIKPYQYPDGPVIAVQAENEFFESSSGDPGRSESMVQIEDNLRGNGITKVPITHNDASPSGRYAHGLGEVDLYMWDSYPQGFDCANPTLWREINSGDLDTAHKAINPDIFWATGEFQAGAFDPWGGSGYDKCFQLTNEQFANMVYKNNYGAQTTYQNLYMVYGGTNWGNLAEPTVYTSYDYGAPIREDRTLSPKYSEIKLQAAFLHASPDFLVATRFGNGTIGFGTAFSDNPRIYTTALSSPSGAHFYIVRSNSVTHTNMTKFTLRVNTTEGPLTIPQFGPQATLDARESQILVSEYSFNSHTLKYSTAEVFAWATIDSTDHLILYANEGHQVEAVISGVPSDKPKVTGSSSISARTGPIGTFIITGSPKGVSSISLGNTMVFVADKHTALSFWNVHLSSANTTVYDRAPDVPSIFVFGPYLVRNATLLDGRSVLALHGDINATTTLDVVAPSSVKRVIWNGRTVHVQKSNIGTLRGILKFTAQAPELPDLRTAEWLCTDSLPEIQSNFNDSSWVTANKTSTGRPYQPFAGKYMLYADEYGFHQGNTITRGHFTGRSAIGVQLSVQGGYNFGYSAWINSKFLGSNQGTNQYSAGGGVDLTNDTWLFDPADLNDGDNVLTAVLDPTGLEEDYNGDDTFKTPRGIRGYSLLGSGDFDFWKIQGNLGGEDFPDKVRGPLNEGGLFVEREGAHLPGFPATNWKQSRSCTPYIGISGAGIQAYRTTFSLDLPYEIDTPIALKITRTPTSSYRSIIHINGWQFGRFNSKDGPQELFVLPEGILKHNGKNELLVTLWSLDAEGAKMADLELISTAVVSTSKESTIGLVQSPSYRDLR</sequence>
<dbReference type="SUPFAM" id="SSF51011">
    <property type="entry name" value="Glycosyl hydrolase domain"/>
    <property type="match status" value="1"/>
</dbReference>
<dbReference type="KEGG" id="pco:PHACADRAFT_175869"/>
<keyword evidence="7" id="KW-0326">Glycosidase</keyword>
<dbReference type="Gene3D" id="2.102.20.10">
    <property type="entry name" value="Beta-galactosidase, domain 2"/>
    <property type="match status" value="1"/>
</dbReference>
<dbReference type="RefSeq" id="XP_007398136.1">
    <property type="nucleotide sequence ID" value="XM_007398074.1"/>
</dbReference>
<dbReference type="InterPro" id="IPR017853">
    <property type="entry name" value="GH"/>
</dbReference>
<evidence type="ECO:0000256" key="3">
    <source>
        <dbReference type="ARBA" id="ARBA00012756"/>
    </source>
</evidence>
<feature type="domain" description="Beta-galactosidase" evidence="9">
    <location>
        <begin position="500"/>
        <end position="683"/>
    </location>
</feature>
<dbReference type="SUPFAM" id="SSF117100">
    <property type="entry name" value="Beta-galactosidase LacA, domain 3"/>
    <property type="match status" value="1"/>
</dbReference>
<keyword evidence="11" id="KW-1185">Reference proteome</keyword>
<dbReference type="InterPro" id="IPR031330">
    <property type="entry name" value="Gly_Hdrlase_35_cat"/>
</dbReference>
<accession>K5W3E9</accession>
<dbReference type="AlphaFoldDB" id="K5W3E9"/>
<comment type="similarity">
    <text evidence="2 8">Belongs to the glycosyl hydrolase 35 family.</text>
</comment>
<dbReference type="GO" id="GO:0004565">
    <property type="term" value="F:beta-galactosidase activity"/>
    <property type="evidence" value="ECO:0007669"/>
    <property type="project" value="UniProtKB-EC"/>
</dbReference>
<dbReference type="OrthoDB" id="1657402at2759"/>
<evidence type="ECO:0000313" key="10">
    <source>
        <dbReference type="EMBL" id="EKM53444.1"/>
    </source>
</evidence>
<dbReference type="PANTHER" id="PTHR23421">
    <property type="entry name" value="BETA-GALACTOSIDASE RELATED"/>
    <property type="match status" value="1"/>
</dbReference>
<protein>
    <recommendedName>
        <fullName evidence="3">beta-galactosidase</fullName>
        <ecNumber evidence="3">3.2.1.23</ecNumber>
    </recommendedName>
</protein>
<dbReference type="Pfam" id="PF10435">
    <property type="entry name" value="BetaGal_dom2"/>
    <property type="match status" value="1"/>
</dbReference>
<keyword evidence="6" id="KW-0325">Glycoprotein</keyword>
<evidence type="ECO:0000313" key="11">
    <source>
        <dbReference type="Proteomes" id="UP000008370"/>
    </source>
</evidence>
<evidence type="ECO:0000256" key="7">
    <source>
        <dbReference type="ARBA" id="ARBA00023295"/>
    </source>
</evidence>
<evidence type="ECO:0000256" key="6">
    <source>
        <dbReference type="ARBA" id="ARBA00023180"/>
    </source>
</evidence>
<dbReference type="HOGENOM" id="CLU_005732_2_0_1"/>
<evidence type="ECO:0000256" key="1">
    <source>
        <dbReference type="ARBA" id="ARBA00001412"/>
    </source>
</evidence>
<evidence type="ECO:0000256" key="2">
    <source>
        <dbReference type="ARBA" id="ARBA00009809"/>
    </source>
</evidence>
<dbReference type="Pfam" id="PF13363">
    <property type="entry name" value="BetaGal_dom3"/>
    <property type="match status" value="1"/>
</dbReference>
<dbReference type="InterPro" id="IPR025300">
    <property type="entry name" value="BetaGal_jelly_roll_dom"/>
</dbReference>
<dbReference type="InterPro" id="IPR037110">
    <property type="entry name" value="Betagal_dom2_sf"/>
</dbReference>
<dbReference type="Pfam" id="PF01301">
    <property type="entry name" value="Glyco_hydro_35"/>
    <property type="match status" value="1"/>
</dbReference>
<dbReference type="InterPro" id="IPR018954">
    <property type="entry name" value="Betagal_dom2"/>
</dbReference>
<dbReference type="Proteomes" id="UP000008370">
    <property type="component" value="Unassembled WGS sequence"/>
</dbReference>
<dbReference type="Pfam" id="PF13364">
    <property type="entry name" value="BetaGal_ABD2"/>
    <property type="match status" value="2"/>
</dbReference>
<dbReference type="PRINTS" id="PR00742">
    <property type="entry name" value="GLHYDRLASE35"/>
</dbReference>
<comment type="catalytic activity">
    <reaction evidence="1">
        <text>Hydrolysis of terminal non-reducing beta-D-galactose residues in beta-D-galactosides.</text>
        <dbReference type="EC" id="3.2.1.23"/>
    </reaction>
</comment>
<dbReference type="EMBL" id="JH930474">
    <property type="protein sequence ID" value="EKM53444.1"/>
    <property type="molecule type" value="Genomic_DNA"/>
</dbReference>
<dbReference type="GO" id="GO:0005975">
    <property type="term" value="P:carbohydrate metabolic process"/>
    <property type="evidence" value="ECO:0007669"/>
    <property type="project" value="InterPro"/>
</dbReference>
<dbReference type="Gene3D" id="3.20.20.80">
    <property type="entry name" value="Glycosidases"/>
    <property type="match status" value="1"/>
</dbReference>
<dbReference type="InParanoid" id="K5W3E9"/>
<organism evidence="10 11">
    <name type="scientific">Phanerochaete carnosa (strain HHB-10118-sp)</name>
    <name type="common">White-rot fungus</name>
    <name type="synonym">Peniophora carnosa</name>
    <dbReference type="NCBI Taxonomy" id="650164"/>
    <lineage>
        <taxon>Eukaryota</taxon>
        <taxon>Fungi</taxon>
        <taxon>Dikarya</taxon>
        <taxon>Basidiomycota</taxon>
        <taxon>Agaricomycotina</taxon>
        <taxon>Agaricomycetes</taxon>
        <taxon>Polyporales</taxon>
        <taxon>Phanerochaetaceae</taxon>
        <taxon>Phanerochaete</taxon>
    </lineage>
</organism>
<dbReference type="SMART" id="SM01029">
    <property type="entry name" value="BetaGal_dom2"/>
    <property type="match status" value="1"/>
</dbReference>
<dbReference type="InterPro" id="IPR008979">
    <property type="entry name" value="Galactose-bd-like_sf"/>
</dbReference>
<dbReference type="Gene3D" id="2.60.390.10">
    <property type="entry name" value="Beta-galactosidase, domain 3"/>
    <property type="match status" value="1"/>
</dbReference>
<dbReference type="SUPFAM" id="SSF51445">
    <property type="entry name" value="(Trans)glycosidases"/>
    <property type="match status" value="1"/>
</dbReference>
<evidence type="ECO:0000256" key="8">
    <source>
        <dbReference type="RuleBase" id="RU003679"/>
    </source>
</evidence>
<dbReference type="InterPro" id="IPR036833">
    <property type="entry name" value="BetaGal_dom3_sf"/>
</dbReference>
<dbReference type="SUPFAM" id="SSF49785">
    <property type="entry name" value="Galactose-binding domain-like"/>
    <property type="match status" value="2"/>
</dbReference>
<dbReference type="InterPro" id="IPR025972">
    <property type="entry name" value="BetaGal_dom3"/>
</dbReference>
<dbReference type="InterPro" id="IPR001944">
    <property type="entry name" value="Glycoside_Hdrlase_35"/>
</dbReference>
<proteinExistence type="inferred from homology"/>
<gene>
    <name evidence="10" type="ORF">PHACADRAFT_175869</name>
</gene>